<dbReference type="NCBIfam" id="NF001220">
    <property type="entry name" value="PRK00194.1"/>
    <property type="match status" value="1"/>
</dbReference>
<dbReference type="Pfam" id="PF13740">
    <property type="entry name" value="ACT_6"/>
    <property type="match status" value="1"/>
</dbReference>
<accession>A0AAU9EWI5</accession>
<feature type="domain" description="ACT" evidence="1">
    <location>
        <begin position="7"/>
        <end position="87"/>
    </location>
</feature>
<dbReference type="Gene3D" id="3.30.70.260">
    <property type="match status" value="1"/>
</dbReference>
<reference evidence="3" key="1">
    <citation type="journal article" date="2023" name="Arch. Microbiol.">
        <title>Desulfoferula mesophilus gen. nov. sp. nov., a mesophilic sulfate-reducing bacterium isolated from a brackish lake sediment.</title>
        <authorList>
            <person name="Watanabe T."/>
            <person name="Yabe T."/>
            <person name="Tsuji J.M."/>
            <person name="Fukui M."/>
        </authorList>
    </citation>
    <scope>NUCLEOTIDE SEQUENCE [LARGE SCALE GENOMIC DNA]</scope>
    <source>
        <strain evidence="3">12FAK</strain>
    </source>
</reference>
<dbReference type="SUPFAM" id="SSF55021">
    <property type="entry name" value="ACT-like"/>
    <property type="match status" value="1"/>
</dbReference>
<dbReference type="AlphaFoldDB" id="A0AAU9EWI5"/>
<dbReference type="InterPro" id="IPR002912">
    <property type="entry name" value="ACT_dom"/>
</dbReference>
<dbReference type="Proteomes" id="UP001366166">
    <property type="component" value="Chromosome"/>
</dbReference>
<evidence type="ECO:0000313" key="3">
    <source>
        <dbReference type="Proteomes" id="UP001366166"/>
    </source>
</evidence>
<dbReference type="KEGG" id="dmp:FAK_18920"/>
<keyword evidence="3" id="KW-1185">Reference proteome</keyword>
<dbReference type="RefSeq" id="WP_338606498.1">
    <property type="nucleotide sequence ID" value="NZ_AP028679.1"/>
</dbReference>
<evidence type="ECO:0000259" key="1">
    <source>
        <dbReference type="PROSITE" id="PS51671"/>
    </source>
</evidence>
<name>A0AAU9EWI5_9BACT</name>
<sequence>MEKERVFVVVLGKDQKGIIAQVSGLLFKHGANIEDVQQKVMDGTFVMTMLVDISDSASGSAGLRDALEELAASMGLRVMLHNEAVIKAMHRI</sequence>
<dbReference type="InterPro" id="IPR050990">
    <property type="entry name" value="UPF0237/GcvR_regulator"/>
</dbReference>
<dbReference type="PROSITE" id="PS51671">
    <property type="entry name" value="ACT"/>
    <property type="match status" value="1"/>
</dbReference>
<organism evidence="2 3">
    <name type="scientific">Desulfoferula mesophila</name>
    <dbReference type="NCBI Taxonomy" id="3058419"/>
    <lineage>
        <taxon>Bacteria</taxon>
        <taxon>Pseudomonadati</taxon>
        <taxon>Thermodesulfobacteriota</taxon>
        <taxon>Desulfarculia</taxon>
        <taxon>Desulfarculales</taxon>
        <taxon>Desulfarculaceae</taxon>
        <taxon>Desulfoferula</taxon>
    </lineage>
</organism>
<dbReference type="PANTHER" id="PTHR34875">
    <property type="entry name" value="UPF0237 PROTEIN MJ1558"/>
    <property type="match status" value="1"/>
</dbReference>
<proteinExistence type="predicted"/>
<protein>
    <recommendedName>
        <fullName evidence="1">ACT domain-containing protein</fullName>
    </recommendedName>
</protein>
<dbReference type="PANTHER" id="PTHR34875:SF6">
    <property type="entry name" value="UPF0237 PROTEIN MJ1558"/>
    <property type="match status" value="1"/>
</dbReference>
<dbReference type="EMBL" id="AP028679">
    <property type="protein sequence ID" value="BEQ14826.1"/>
    <property type="molecule type" value="Genomic_DNA"/>
</dbReference>
<gene>
    <name evidence="2" type="ORF">FAK_18920</name>
</gene>
<dbReference type="InterPro" id="IPR045865">
    <property type="entry name" value="ACT-like_dom_sf"/>
</dbReference>
<evidence type="ECO:0000313" key="2">
    <source>
        <dbReference type="EMBL" id="BEQ14826.1"/>
    </source>
</evidence>